<dbReference type="CDD" id="cd00093">
    <property type="entry name" value="HTH_XRE"/>
    <property type="match status" value="1"/>
</dbReference>
<dbReference type="SMART" id="SM00530">
    <property type="entry name" value="HTH_XRE"/>
    <property type="match status" value="1"/>
</dbReference>
<dbReference type="Gene3D" id="1.10.260.40">
    <property type="entry name" value="lambda repressor-like DNA-binding domains"/>
    <property type="match status" value="1"/>
</dbReference>
<evidence type="ECO:0000313" key="4">
    <source>
        <dbReference type="Proteomes" id="UP000381260"/>
    </source>
</evidence>
<sequence>MTTLSRDYAKKLRQIRKAEGLTQKAFAELVGIGLGTVKSYETGHQSARSEIAERVISVRRFQKYTLWLTIDQTAPAAGQIAPSLSPDGHDETKLQQSDQNAG</sequence>
<dbReference type="SUPFAM" id="SSF47413">
    <property type="entry name" value="lambda repressor-like DNA-binding domains"/>
    <property type="match status" value="1"/>
</dbReference>
<dbReference type="RefSeq" id="WP_153858185.1">
    <property type="nucleotide sequence ID" value="NZ_CP045913.1"/>
</dbReference>
<organism evidence="3 4">
    <name type="scientific">Serratia proteamaculans</name>
    <dbReference type="NCBI Taxonomy" id="28151"/>
    <lineage>
        <taxon>Bacteria</taxon>
        <taxon>Pseudomonadati</taxon>
        <taxon>Pseudomonadota</taxon>
        <taxon>Gammaproteobacteria</taxon>
        <taxon>Enterobacterales</taxon>
        <taxon>Yersiniaceae</taxon>
        <taxon>Serratia</taxon>
    </lineage>
</organism>
<dbReference type="InterPro" id="IPR010982">
    <property type="entry name" value="Lambda_DNA-bd_dom_sf"/>
</dbReference>
<feature type="domain" description="HTH cro/C1-type" evidence="2">
    <location>
        <begin position="12"/>
        <end position="55"/>
    </location>
</feature>
<dbReference type="GO" id="GO:0003677">
    <property type="term" value="F:DNA binding"/>
    <property type="evidence" value="ECO:0007669"/>
    <property type="project" value="InterPro"/>
</dbReference>
<proteinExistence type="predicted"/>
<dbReference type="EMBL" id="CP045913">
    <property type="protein sequence ID" value="QGH60776.1"/>
    <property type="molecule type" value="Genomic_DNA"/>
</dbReference>
<evidence type="ECO:0000313" key="3">
    <source>
        <dbReference type="EMBL" id="QGH60776.1"/>
    </source>
</evidence>
<name>A0A5Q2V959_SERPR</name>
<protein>
    <submittedName>
        <fullName evidence="3">Helix-turn-helix domain-containing protein</fullName>
    </submittedName>
</protein>
<gene>
    <name evidence="3" type="ORF">GHV41_07925</name>
</gene>
<accession>A0A5Q2V959</accession>
<dbReference type="Pfam" id="PF01381">
    <property type="entry name" value="HTH_3"/>
    <property type="match status" value="1"/>
</dbReference>
<dbReference type="InterPro" id="IPR001387">
    <property type="entry name" value="Cro/C1-type_HTH"/>
</dbReference>
<reference evidence="3 4" key="1">
    <citation type="submission" date="2019-11" db="EMBL/GenBank/DDBJ databases">
        <title>The Phosphoenolpyruvate Phosphotransferase System Regulates Serratia proteamaculans 336X Biofilm Formation and Wheat Roots colonization.</title>
        <authorList>
            <person name="Liu F."/>
        </authorList>
    </citation>
    <scope>NUCLEOTIDE SEQUENCE [LARGE SCALE GENOMIC DNA]</scope>
    <source>
        <strain evidence="3 4">336X</strain>
    </source>
</reference>
<feature type="region of interest" description="Disordered" evidence="1">
    <location>
        <begin position="78"/>
        <end position="102"/>
    </location>
</feature>
<evidence type="ECO:0000256" key="1">
    <source>
        <dbReference type="SAM" id="MobiDB-lite"/>
    </source>
</evidence>
<evidence type="ECO:0000259" key="2">
    <source>
        <dbReference type="PROSITE" id="PS50943"/>
    </source>
</evidence>
<dbReference type="PROSITE" id="PS50943">
    <property type="entry name" value="HTH_CROC1"/>
    <property type="match status" value="1"/>
</dbReference>
<dbReference type="AlphaFoldDB" id="A0A5Q2V959"/>
<dbReference type="Proteomes" id="UP000381260">
    <property type="component" value="Chromosome"/>
</dbReference>